<organism evidence="2 3">
    <name type="scientific">Coprobacter fastidiosus NSB1 = JCM 33896</name>
    <dbReference type="NCBI Taxonomy" id="1349822"/>
    <lineage>
        <taxon>Bacteria</taxon>
        <taxon>Pseudomonadati</taxon>
        <taxon>Bacteroidota</taxon>
        <taxon>Bacteroidia</taxon>
        <taxon>Bacteroidales</taxon>
        <taxon>Barnesiellaceae</taxon>
        <taxon>Coprobacter</taxon>
    </lineage>
</organism>
<dbReference type="Proteomes" id="UP000269493">
    <property type="component" value="Unassembled WGS sequence"/>
</dbReference>
<comment type="caution">
    <text evidence="2">The sequence shown here is derived from an EMBL/GenBank/DDBJ whole genome shotgun (WGS) entry which is preliminary data.</text>
</comment>
<dbReference type="InterPro" id="IPR009061">
    <property type="entry name" value="DNA-bd_dom_put_sf"/>
</dbReference>
<protein>
    <submittedName>
        <fullName evidence="2">Helix-turn-helix protein</fullName>
    </submittedName>
</protein>
<dbReference type="SUPFAM" id="SSF46955">
    <property type="entry name" value="Putative DNA-binding domain"/>
    <property type="match status" value="1"/>
</dbReference>
<gene>
    <name evidence="2" type="ORF">BC742_0561</name>
</gene>
<dbReference type="GeneID" id="92927707"/>
<dbReference type="InterPro" id="IPR041657">
    <property type="entry name" value="HTH_17"/>
</dbReference>
<dbReference type="Pfam" id="PF12728">
    <property type="entry name" value="HTH_17"/>
    <property type="match status" value="1"/>
</dbReference>
<dbReference type="PANTHER" id="PTHR34585">
    <property type="match status" value="1"/>
</dbReference>
<evidence type="ECO:0000313" key="2">
    <source>
        <dbReference type="EMBL" id="RKT61509.1"/>
    </source>
</evidence>
<reference evidence="2 3" key="1">
    <citation type="submission" date="2018-10" db="EMBL/GenBank/DDBJ databases">
        <title>Genomic Encyclopedia of Archaeal and Bacterial Type Strains, Phase II (KMG-II): from individual species to whole genera.</title>
        <authorList>
            <person name="Goeker M."/>
        </authorList>
    </citation>
    <scope>NUCLEOTIDE SEQUENCE [LARGE SCALE GENOMIC DNA]</scope>
    <source>
        <strain evidence="2 3">NSB1</strain>
    </source>
</reference>
<evidence type="ECO:0000313" key="3">
    <source>
        <dbReference type="Proteomes" id="UP000269493"/>
    </source>
</evidence>
<feature type="domain" description="Helix-turn-helix" evidence="1">
    <location>
        <begin position="40"/>
        <end position="88"/>
    </location>
</feature>
<keyword evidence="3" id="KW-1185">Reference proteome</keyword>
<accession>A0A495WJF3</accession>
<dbReference type="AlphaFoldDB" id="A0A495WJF3"/>
<name>A0A495WJF3_9BACT</name>
<sequence length="93" mass="11237">MNVFMVEEKVIEKVAEQFRRLTDKVEEVCDVYRVKGAKEYLDNQDVCLRLNISKRTLQNYRNTGKLPFTRIGQKIYYRTRDIEKFLNEDKNLK</sequence>
<dbReference type="RefSeq" id="WP_031258609.1">
    <property type="nucleotide sequence ID" value="NZ_KI440797.1"/>
</dbReference>
<evidence type="ECO:0000259" key="1">
    <source>
        <dbReference type="Pfam" id="PF12728"/>
    </source>
</evidence>
<dbReference type="OrthoDB" id="1028798at2"/>
<dbReference type="PANTHER" id="PTHR34585:SF22">
    <property type="entry name" value="HELIX-TURN-HELIX DOMAIN-CONTAINING PROTEIN"/>
    <property type="match status" value="1"/>
</dbReference>
<proteinExistence type="predicted"/>
<dbReference type="EMBL" id="RBXN01000001">
    <property type="protein sequence ID" value="RKT61509.1"/>
    <property type="molecule type" value="Genomic_DNA"/>
</dbReference>